<evidence type="ECO:0000313" key="1">
    <source>
        <dbReference type="EMBL" id="OEL15796.1"/>
    </source>
</evidence>
<reference evidence="1 2" key="1">
    <citation type="submission" date="2016-09" db="EMBL/GenBank/DDBJ databases">
        <title>The draft genome of Dichanthelium oligosanthes: A C3 panicoid grass species.</title>
        <authorList>
            <person name="Studer A.J."/>
            <person name="Schnable J.C."/>
            <person name="Brutnell T.P."/>
        </authorList>
    </citation>
    <scope>NUCLEOTIDE SEQUENCE [LARGE SCALE GENOMIC DNA]</scope>
    <source>
        <strain evidence="2">cv. Kellogg 1175</strain>
        <tissue evidence="1">Leaf</tissue>
    </source>
</reference>
<feature type="non-terminal residue" evidence="1">
    <location>
        <position position="1"/>
    </location>
</feature>
<dbReference type="PANTHER" id="PTHR33026:SF7">
    <property type="entry name" value="OS03G0100275 PROTEIN"/>
    <property type="match status" value="1"/>
</dbReference>
<dbReference type="PANTHER" id="PTHR33026">
    <property type="entry name" value="OS06G0360600 PROTEIN"/>
    <property type="match status" value="1"/>
</dbReference>
<keyword evidence="2" id="KW-1185">Reference proteome</keyword>
<dbReference type="Proteomes" id="UP000095767">
    <property type="component" value="Unassembled WGS sequence"/>
</dbReference>
<comment type="caution">
    <text evidence="1">The sequence shown here is derived from an EMBL/GenBank/DDBJ whole genome shotgun (WGS) entry which is preliminary data.</text>
</comment>
<sequence>LTGVKVMWTFFERRVQPLMARAHPLFWYTGVGDPMRMSSDVLMSREVRTRVWTVIRRAEINPELDQLGGTAIVPIARHTGYDSVTVSSVASLRSAPSHLRL</sequence>
<name>A0A1E5USE0_9POAL</name>
<dbReference type="EMBL" id="LWDX02065432">
    <property type="protein sequence ID" value="OEL15796.1"/>
    <property type="molecule type" value="Genomic_DNA"/>
</dbReference>
<dbReference type="AlphaFoldDB" id="A0A1E5USE0"/>
<organism evidence="1 2">
    <name type="scientific">Dichanthelium oligosanthes</name>
    <dbReference type="NCBI Taxonomy" id="888268"/>
    <lineage>
        <taxon>Eukaryota</taxon>
        <taxon>Viridiplantae</taxon>
        <taxon>Streptophyta</taxon>
        <taxon>Embryophyta</taxon>
        <taxon>Tracheophyta</taxon>
        <taxon>Spermatophyta</taxon>
        <taxon>Magnoliopsida</taxon>
        <taxon>Liliopsida</taxon>
        <taxon>Poales</taxon>
        <taxon>Poaceae</taxon>
        <taxon>PACMAD clade</taxon>
        <taxon>Panicoideae</taxon>
        <taxon>Panicodae</taxon>
        <taxon>Paniceae</taxon>
        <taxon>Dichantheliinae</taxon>
        <taxon>Dichanthelium</taxon>
    </lineage>
</organism>
<protein>
    <submittedName>
        <fullName evidence="1">Uncharacterized protein</fullName>
    </submittedName>
</protein>
<evidence type="ECO:0000313" key="2">
    <source>
        <dbReference type="Proteomes" id="UP000095767"/>
    </source>
</evidence>
<gene>
    <name evidence="1" type="ORF">BAE44_0023185</name>
</gene>
<proteinExistence type="predicted"/>
<accession>A0A1E5USE0</accession>